<dbReference type="RefSeq" id="XP_044568801.1">
    <property type="nucleotide sequence ID" value="XM_044711811.1"/>
</dbReference>
<evidence type="ECO:0000313" key="2">
    <source>
        <dbReference type="EMBL" id="KAF0984088.1"/>
    </source>
</evidence>
<gene>
    <name evidence="2" type="ORF">FDP41_008003</name>
</gene>
<organism evidence="2 3">
    <name type="scientific">Naegleria fowleri</name>
    <name type="common">Brain eating amoeba</name>
    <dbReference type="NCBI Taxonomy" id="5763"/>
    <lineage>
        <taxon>Eukaryota</taxon>
        <taxon>Discoba</taxon>
        <taxon>Heterolobosea</taxon>
        <taxon>Tetramitia</taxon>
        <taxon>Eutetramitia</taxon>
        <taxon>Vahlkampfiidae</taxon>
        <taxon>Naegleria</taxon>
    </lineage>
</organism>
<accession>A0A6A5CFA9</accession>
<proteinExistence type="predicted"/>
<dbReference type="Proteomes" id="UP000444721">
    <property type="component" value="Unassembled WGS sequence"/>
</dbReference>
<dbReference type="EMBL" id="VFQX01000004">
    <property type="protein sequence ID" value="KAF0984088.1"/>
    <property type="molecule type" value="Genomic_DNA"/>
</dbReference>
<name>A0A6A5CFA9_NAEFO</name>
<evidence type="ECO:0000313" key="3">
    <source>
        <dbReference type="Proteomes" id="UP000444721"/>
    </source>
</evidence>
<feature type="compositionally biased region" description="Low complexity" evidence="1">
    <location>
        <begin position="8"/>
        <end position="21"/>
    </location>
</feature>
<sequence>MLKMNSSTITTAPSMRPTTTTTKKDQSNDNNNDQEDHSSTNSALFKEVIEMVVEFGATHSMDLFEYYGKERLGISIPLTLASMFEWCLFKSSNK</sequence>
<dbReference type="VEuPathDB" id="AmoebaDB:NfTy_004290"/>
<keyword evidence="3" id="KW-1185">Reference proteome</keyword>
<dbReference type="GeneID" id="68115221"/>
<protein>
    <submittedName>
        <fullName evidence="2">Uncharacterized protein</fullName>
    </submittedName>
</protein>
<dbReference type="VEuPathDB" id="AmoebaDB:FDP41_008003"/>
<reference evidence="2 3" key="1">
    <citation type="journal article" date="2019" name="Sci. Rep.">
        <title>Nanopore sequencing improves the draft genome of the human pathogenic amoeba Naegleria fowleri.</title>
        <authorList>
            <person name="Liechti N."/>
            <person name="Schurch N."/>
            <person name="Bruggmann R."/>
            <person name="Wittwer M."/>
        </authorList>
    </citation>
    <scope>NUCLEOTIDE SEQUENCE [LARGE SCALE GENOMIC DNA]</scope>
    <source>
        <strain evidence="2 3">ATCC 30894</strain>
    </source>
</reference>
<dbReference type="AlphaFoldDB" id="A0A6A5CFA9"/>
<evidence type="ECO:0000256" key="1">
    <source>
        <dbReference type="SAM" id="MobiDB-lite"/>
    </source>
</evidence>
<comment type="caution">
    <text evidence="2">The sequence shown here is derived from an EMBL/GenBank/DDBJ whole genome shotgun (WGS) entry which is preliminary data.</text>
</comment>
<feature type="region of interest" description="Disordered" evidence="1">
    <location>
        <begin position="1"/>
        <end position="42"/>
    </location>
</feature>